<protein>
    <submittedName>
        <fullName evidence="1">Uncharacterized protein</fullName>
    </submittedName>
</protein>
<reference evidence="1" key="1">
    <citation type="submission" date="2023-03" db="UniProtKB">
        <authorList>
            <consortium name="EnsemblPlants"/>
        </authorList>
    </citation>
    <scope>IDENTIFICATION</scope>
</reference>
<name>A0A9I9EAB0_CUCME</name>
<accession>A0A9I9EAB0</accession>
<sequence>MAMIRGLEVNADYLVHVSLPYVFVESDYGSLVNIVTHKAIVLLEMTKFVYETVSFLRSSSRLNLAIVDSTSVTRFCFFLKNCLADTHNVKRRTIVYRIAFTLELRKHVRFSLKLESRRI</sequence>
<dbReference type="Gramene" id="MELO3C031005.2.1">
    <property type="protein sequence ID" value="MELO3C031005.2.1"/>
    <property type="gene ID" value="MELO3C031005.2"/>
</dbReference>
<evidence type="ECO:0000313" key="1">
    <source>
        <dbReference type="EnsemblPlants" id="MELO3C031005.2.1"/>
    </source>
</evidence>
<dbReference type="EnsemblPlants" id="MELO3C031005.2.1">
    <property type="protein sequence ID" value="MELO3C031005.2.1"/>
    <property type="gene ID" value="MELO3C031005.2"/>
</dbReference>
<dbReference type="AlphaFoldDB" id="A0A9I9EAB0"/>
<organism evidence="1">
    <name type="scientific">Cucumis melo</name>
    <name type="common">Muskmelon</name>
    <dbReference type="NCBI Taxonomy" id="3656"/>
    <lineage>
        <taxon>Eukaryota</taxon>
        <taxon>Viridiplantae</taxon>
        <taxon>Streptophyta</taxon>
        <taxon>Embryophyta</taxon>
        <taxon>Tracheophyta</taxon>
        <taxon>Spermatophyta</taxon>
        <taxon>Magnoliopsida</taxon>
        <taxon>eudicotyledons</taxon>
        <taxon>Gunneridae</taxon>
        <taxon>Pentapetalae</taxon>
        <taxon>rosids</taxon>
        <taxon>fabids</taxon>
        <taxon>Cucurbitales</taxon>
        <taxon>Cucurbitaceae</taxon>
        <taxon>Benincaseae</taxon>
        <taxon>Cucumis</taxon>
    </lineage>
</organism>
<proteinExistence type="predicted"/>